<protein>
    <submittedName>
        <fullName evidence="2">Uncharacterized protein</fullName>
    </submittedName>
</protein>
<dbReference type="AlphaFoldDB" id="A0A370TYJ0"/>
<feature type="region of interest" description="Disordered" evidence="1">
    <location>
        <begin position="87"/>
        <end position="184"/>
    </location>
</feature>
<feature type="compositionally biased region" description="Basic and acidic residues" evidence="1">
    <location>
        <begin position="161"/>
        <end position="184"/>
    </location>
</feature>
<evidence type="ECO:0000256" key="1">
    <source>
        <dbReference type="SAM" id="MobiDB-lite"/>
    </source>
</evidence>
<dbReference type="EMBL" id="NPIC01000001">
    <property type="protein sequence ID" value="RDL40595.1"/>
    <property type="molecule type" value="Genomic_DNA"/>
</dbReference>
<organism evidence="2 3">
    <name type="scientific">Venustampulla echinocandica</name>
    <dbReference type="NCBI Taxonomy" id="2656787"/>
    <lineage>
        <taxon>Eukaryota</taxon>
        <taxon>Fungi</taxon>
        <taxon>Dikarya</taxon>
        <taxon>Ascomycota</taxon>
        <taxon>Pezizomycotina</taxon>
        <taxon>Leotiomycetes</taxon>
        <taxon>Helotiales</taxon>
        <taxon>Pleuroascaceae</taxon>
        <taxon>Venustampulla</taxon>
    </lineage>
</organism>
<reference evidence="2 3" key="1">
    <citation type="journal article" date="2018" name="IMA Fungus">
        <title>IMA Genome-F 9: Draft genome sequence of Annulohypoxylon stygium, Aspergillus mulundensis, Berkeleyomyces basicola (syn. Thielaviopsis basicola), Ceratocystis smalleyi, two Cercospora beticola strains, Coleophoma cylindrospora, Fusarium fracticaudum, Phialophora cf. hyalina, and Morchella septimelata.</title>
        <authorList>
            <person name="Wingfield B.D."/>
            <person name="Bills G.F."/>
            <person name="Dong Y."/>
            <person name="Huang W."/>
            <person name="Nel W.J."/>
            <person name="Swalarsk-Parry B.S."/>
            <person name="Vaghefi N."/>
            <person name="Wilken P.M."/>
            <person name="An Z."/>
            <person name="de Beer Z.W."/>
            <person name="De Vos L."/>
            <person name="Chen L."/>
            <person name="Duong T.A."/>
            <person name="Gao Y."/>
            <person name="Hammerbacher A."/>
            <person name="Kikkert J.R."/>
            <person name="Li Y."/>
            <person name="Li H."/>
            <person name="Li K."/>
            <person name="Li Q."/>
            <person name="Liu X."/>
            <person name="Ma X."/>
            <person name="Naidoo K."/>
            <person name="Pethybridge S.J."/>
            <person name="Sun J."/>
            <person name="Steenkamp E.T."/>
            <person name="van der Nest M.A."/>
            <person name="van Wyk S."/>
            <person name="Wingfield M.J."/>
            <person name="Xiong C."/>
            <person name="Yue Q."/>
            <person name="Zhang X."/>
        </authorList>
    </citation>
    <scope>NUCLEOTIDE SEQUENCE [LARGE SCALE GENOMIC DNA]</scope>
    <source>
        <strain evidence="2 3">BP 5553</strain>
    </source>
</reference>
<dbReference type="RefSeq" id="XP_031873251.1">
    <property type="nucleotide sequence ID" value="XM_032009197.1"/>
</dbReference>
<sequence length="184" mass="19015">MPAEPPSKANLDAVSNQGEFHARVPPSKPMMSGGHAEGVKVGNDAVPGFSAETLRAGTAPQDRSFAANAQSDVPAQEIDADEARKAFQSADVVSGRTAKSDVRNELGVGVADSNPIPGATSKDVHQGLGHPGSGQSSKELHGDGAYPGKRDRHGLAGVGGDRADSIKERGLDSDHQKGLNTDRY</sequence>
<feature type="region of interest" description="Disordered" evidence="1">
    <location>
        <begin position="1"/>
        <end position="44"/>
    </location>
</feature>
<dbReference type="OrthoDB" id="3260716at2759"/>
<proteinExistence type="predicted"/>
<evidence type="ECO:0000313" key="3">
    <source>
        <dbReference type="Proteomes" id="UP000254866"/>
    </source>
</evidence>
<gene>
    <name evidence="2" type="ORF">BP5553_00574</name>
</gene>
<name>A0A370TYJ0_9HELO</name>
<dbReference type="Proteomes" id="UP000254866">
    <property type="component" value="Unassembled WGS sequence"/>
</dbReference>
<evidence type="ECO:0000313" key="2">
    <source>
        <dbReference type="EMBL" id="RDL40595.1"/>
    </source>
</evidence>
<keyword evidence="3" id="KW-1185">Reference proteome</keyword>
<dbReference type="GeneID" id="43593423"/>
<comment type="caution">
    <text evidence="2">The sequence shown here is derived from an EMBL/GenBank/DDBJ whole genome shotgun (WGS) entry which is preliminary data.</text>
</comment>
<accession>A0A370TYJ0</accession>